<accession>A0AAE0WU20</accession>
<sequence length="1222" mass="131029">MVNTTRAGEMPCPDPSAHGHSHKLSEQASTAALYATDPARHTNPREGVLGQDGKLSSKSAAASLKYARAQDLPSFPSRGLEANSAGKAALLAKDYKMDELWQPELSSAGSRAALLAHNKGADLNLWQPTASSDGNSAAVLAMRKKGLSPELDRGYTVDGKKGALMAASLSVHRNTEQKPAVEMKNSYPDANNASFNALNAATRSHGTGTLKDRAAPDGWNSDAMQAARVKNLGANMDPAMFTERPPVEIEQEELRHKNALQASAVSMAKQMYELQNRTALRADLTGADSASEAAAARQPASSQKDVKQEALRYINLQDAAHKLAQERLAKVDKNFEEAKYREYYGYPDEKQQTSPKKLAGNRLSMRSRGRRRAGSDADLDDSDDEEQARKIRSQMTQLNTGLSGVDDKKRNEDRARLMAAAEKNVHGRMHDMDEKVFADTGKVPPAMMEEWETKARKRAQENREMQAQHPGKTHIGGGKFIDQSEIEAIAAARLKPTLDEITATAEKKRARDKEMQEMKEEHEASKREEKQKQREEKDEKTRLKNEEKAVKQQEKDRIKRIEAEEKARKAGEQRKSREIRREPGEVAAGSVVGTEGEEDTVETSRQEKRQSTLGRLTSKLKRNKNKDEGPMDEEKVIEPKHETATTTAAVAGTAGLAAGGVVVAGEGNAAHPDAAEQYNDPNVAAGNESRDDAVPTIVEPPTLVAPVAERRAPPPTMLQHMGSYNEPLSTAPSGDHADLERHISHIVDSDPESGLDDDDDDDDEPQDELDVISKHMDRLGSAGLAKNHNELAEKGKQKVALDSEALAAGAGAAALTGVAMRDHEAEKTPAGTIDQSQPVTQTTGSVPASQGEHPFVAAGPHTTLMGNVLDPNISSPADTAAGETTRLASTVIADPASETIGPHESNVANVVDRRVQPEPSKQVSRNLGDETGPAPNTAGPHQSDIANVVDPRVKPGPEQLKAREKQAEGKSAVSNEPTRKEQKGVLGFFSKFKKDRKEPGRISGMSGSGAGAREAKPSIDTVGSGSSSGEVRPTKPELVDAIQRYSHEDQGRNELGASTSGTQHAGHVGTDGPIGDTSKVSGVDGKAGAVEPALAEPVSPVSASSFRRHDHESRDLDDVSSSGLEEEDLDRGRGGRGSKPSSGGGLLGKLGLGKNKDKESTAPIAGASTADTARNNSAGETDDNQFEEARDHFDETLAPPPAFGGQMKSSSPVRSTRFHEEV</sequence>
<dbReference type="GO" id="GO:0070941">
    <property type="term" value="P:eisosome assembly"/>
    <property type="evidence" value="ECO:0007669"/>
    <property type="project" value="TreeGrafter"/>
</dbReference>
<feature type="compositionally biased region" description="Basic and acidic residues" evidence="1">
    <location>
        <begin position="951"/>
        <end position="968"/>
    </location>
</feature>
<feature type="region of interest" description="Disordered" evidence="1">
    <location>
        <begin position="498"/>
        <end position="639"/>
    </location>
</feature>
<feature type="region of interest" description="Disordered" evidence="1">
    <location>
        <begin position="1"/>
        <end position="55"/>
    </location>
</feature>
<feature type="compositionally biased region" description="Basic and acidic residues" evidence="1">
    <location>
        <begin position="787"/>
        <end position="796"/>
    </location>
</feature>
<keyword evidence="3" id="KW-1185">Reference proteome</keyword>
<dbReference type="RefSeq" id="XP_064695687.1">
    <property type="nucleotide sequence ID" value="XM_064837054.1"/>
</dbReference>
<feature type="region of interest" description="Disordered" evidence="1">
    <location>
        <begin position="346"/>
        <end position="408"/>
    </location>
</feature>
<name>A0AAE0WU20_9PEZI</name>
<evidence type="ECO:0000313" key="3">
    <source>
        <dbReference type="Proteomes" id="UP001274830"/>
    </source>
</evidence>
<dbReference type="PANTHER" id="PTHR28298">
    <property type="entry name" value="EISOSOME PROTEIN 1"/>
    <property type="match status" value="1"/>
</dbReference>
<feature type="region of interest" description="Disordered" evidence="1">
    <location>
        <begin position="822"/>
        <end position="1222"/>
    </location>
</feature>
<evidence type="ECO:0000313" key="2">
    <source>
        <dbReference type="EMBL" id="KAK3677808.1"/>
    </source>
</evidence>
<dbReference type="AlphaFoldDB" id="A0AAE0WU20"/>
<feature type="compositionally biased region" description="Gly residues" evidence="1">
    <location>
        <begin position="1142"/>
        <end position="1151"/>
    </location>
</feature>
<evidence type="ECO:0000256" key="1">
    <source>
        <dbReference type="SAM" id="MobiDB-lite"/>
    </source>
</evidence>
<dbReference type="InterPro" id="IPR024527">
    <property type="entry name" value="Eisosome1"/>
</dbReference>
<dbReference type="Pfam" id="PF12757">
    <property type="entry name" value="Eisosome1"/>
    <property type="match status" value="1"/>
</dbReference>
<protein>
    <submittedName>
        <fullName evidence="2">Eisosome assembly protein</fullName>
    </submittedName>
</protein>
<dbReference type="Proteomes" id="UP001274830">
    <property type="component" value="Unassembled WGS sequence"/>
</dbReference>
<feature type="compositionally biased region" description="Polar residues" evidence="1">
    <location>
        <begin position="1169"/>
        <end position="1179"/>
    </location>
</feature>
<gene>
    <name evidence="2" type="primary">EIS1_2</name>
    <name evidence="2" type="ORF">LTR78_002658</name>
</gene>
<feature type="compositionally biased region" description="Basic and acidic residues" evidence="1">
    <location>
        <begin position="505"/>
        <end position="584"/>
    </location>
</feature>
<organism evidence="2 3">
    <name type="scientific">Recurvomyces mirabilis</name>
    <dbReference type="NCBI Taxonomy" id="574656"/>
    <lineage>
        <taxon>Eukaryota</taxon>
        <taxon>Fungi</taxon>
        <taxon>Dikarya</taxon>
        <taxon>Ascomycota</taxon>
        <taxon>Pezizomycotina</taxon>
        <taxon>Dothideomycetes</taxon>
        <taxon>Dothideomycetidae</taxon>
        <taxon>Mycosphaerellales</taxon>
        <taxon>Teratosphaeriaceae</taxon>
        <taxon>Recurvomyces</taxon>
    </lineage>
</organism>
<feature type="compositionally biased region" description="Acidic residues" evidence="1">
    <location>
        <begin position="749"/>
        <end position="770"/>
    </location>
</feature>
<comment type="caution">
    <text evidence="2">The sequence shown here is derived from an EMBL/GenBank/DDBJ whole genome shotgun (WGS) entry which is preliminary data.</text>
</comment>
<feature type="compositionally biased region" description="Polar residues" evidence="1">
    <location>
        <begin position="393"/>
        <end position="402"/>
    </location>
</feature>
<feature type="compositionally biased region" description="Basic and acidic residues" evidence="1">
    <location>
        <begin position="1107"/>
        <end position="1117"/>
    </location>
</feature>
<feature type="compositionally biased region" description="Acidic residues" evidence="1">
    <location>
        <begin position="377"/>
        <end position="386"/>
    </location>
</feature>
<feature type="compositionally biased region" description="Basic and acidic residues" evidence="1">
    <location>
        <begin position="735"/>
        <end position="748"/>
    </location>
</feature>
<feature type="compositionally biased region" description="Polar residues" evidence="1">
    <location>
        <begin position="833"/>
        <end position="848"/>
    </location>
</feature>
<dbReference type="GeneID" id="89961590"/>
<proteinExistence type="predicted"/>
<dbReference type="EMBL" id="JAUTXT010000006">
    <property type="protein sequence ID" value="KAK3677808.1"/>
    <property type="molecule type" value="Genomic_DNA"/>
</dbReference>
<feature type="region of interest" description="Disordered" evidence="1">
    <location>
        <begin position="671"/>
        <end position="796"/>
    </location>
</feature>
<reference evidence="2" key="1">
    <citation type="submission" date="2023-07" db="EMBL/GenBank/DDBJ databases">
        <title>Black Yeasts Isolated from many extreme environments.</title>
        <authorList>
            <person name="Coleine C."/>
            <person name="Stajich J.E."/>
            <person name="Selbmann L."/>
        </authorList>
    </citation>
    <scope>NUCLEOTIDE SEQUENCE</scope>
    <source>
        <strain evidence="2">CCFEE 5485</strain>
    </source>
</reference>
<feature type="compositionally biased region" description="Basic and acidic residues" evidence="1">
    <location>
        <begin position="625"/>
        <end position="639"/>
    </location>
</feature>
<dbReference type="PANTHER" id="PTHR28298:SF1">
    <property type="entry name" value="EISOSOME PROTEIN 1"/>
    <property type="match status" value="1"/>
</dbReference>